<protein>
    <recommendedName>
        <fullName evidence="3">Translation elongation factor-like protein</fullName>
    </recommendedName>
</protein>
<name>A0A1F8EAF5_9BACT</name>
<evidence type="ECO:0000313" key="2">
    <source>
        <dbReference type="Proteomes" id="UP000178520"/>
    </source>
</evidence>
<organism evidence="1 2">
    <name type="scientific">Candidatus Yanofskybacteria bacterium RIFCSPHIGHO2_01_FULL_41_21</name>
    <dbReference type="NCBI Taxonomy" id="1802660"/>
    <lineage>
        <taxon>Bacteria</taxon>
        <taxon>Candidatus Yanofskyibacteriota</taxon>
    </lineage>
</organism>
<evidence type="ECO:0000313" key="1">
    <source>
        <dbReference type="EMBL" id="OGM97874.1"/>
    </source>
</evidence>
<dbReference type="InterPro" id="IPR009000">
    <property type="entry name" value="Transl_B-barrel_sf"/>
</dbReference>
<dbReference type="STRING" id="1802660.A2735_02820"/>
<gene>
    <name evidence="1" type="ORF">A2735_02820</name>
</gene>
<dbReference type="Gene3D" id="2.40.30.10">
    <property type="entry name" value="Translation factors"/>
    <property type="match status" value="1"/>
</dbReference>
<evidence type="ECO:0008006" key="3">
    <source>
        <dbReference type="Google" id="ProtNLM"/>
    </source>
</evidence>
<dbReference type="Proteomes" id="UP000178520">
    <property type="component" value="Unassembled WGS sequence"/>
</dbReference>
<dbReference type="EMBL" id="MGJA01000007">
    <property type="protein sequence ID" value="OGM97874.1"/>
    <property type="molecule type" value="Genomic_DNA"/>
</dbReference>
<dbReference type="SUPFAM" id="SSF50447">
    <property type="entry name" value="Translation proteins"/>
    <property type="match status" value="1"/>
</dbReference>
<reference evidence="1 2" key="1">
    <citation type="journal article" date="2016" name="Nat. Commun.">
        <title>Thousands of microbial genomes shed light on interconnected biogeochemical processes in an aquifer system.</title>
        <authorList>
            <person name="Anantharaman K."/>
            <person name="Brown C.T."/>
            <person name="Hug L.A."/>
            <person name="Sharon I."/>
            <person name="Castelle C.J."/>
            <person name="Probst A.J."/>
            <person name="Thomas B.C."/>
            <person name="Singh A."/>
            <person name="Wilkins M.J."/>
            <person name="Karaoz U."/>
            <person name="Brodie E.L."/>
            <person name="Williams K.H."/>
            <person name="Hubbard S.S."/>
            <person name="Banfield J.F."/>
        </authorList>
    </citation>
    <scope>NUCLEOTIDE SEQUENCE [LARGE SCALE GENOMIC DNA]</scope>
</reference>
<comment type="caution">
    <text evidence="1">The sequence shown here is derived from an EMBL/GenBank/DDBJ whole genome shotgun (WGS) entry which is preliminary data.</text>
</comment>
<sequence length="83" mass="8967">MKPVGKVTHYYDKIGVAIVELATGLKVGDKIKFEGHGSDFEQTVSSMQVDHEEVQQAKKGDIVGLQATGKVREGAIVLKVEAE</sequence>
<dbReference type="AlphaFoldDB" id="A0A1F8EAF5"/>
<accession>A0A1F8EAF5</accession>
<proteinExistence type="predicted"/>